<evidence type="ECO:0008006" key="2">
    <source>
        <dbReference type="Google" id="ProtNLM"/>
    </source>
</evidence>
<dbReference type="AlphaFoldDB" id="A0A6J4R358"/>
<gene>
    <name evidence="1" type="ORF">AVDCRST_MAG28-2747</name>
</gene>
<proteinExistence type="predicted"/>
<accession>A0A6J4R358</accession>
<name>A0A6J4R358_9ACTN</name>
<reference evidence="1" key="1">
    <citation type="submission" date="2020-02" db="EMBL/GenBank/DDBJ databases">
        <authorList>
            <person name="Meier V. D."/>
        </authorList>
    </citation>
    <scope>NUCLEOTIDE SEQUENCE</scope>
    <source>
        <strain evidence="1">AVDCRST_MAG28</strain>
    </source>
</reference>
<evidence type="ECO:0000313" key="1">
    <source>
        <dbReference type="EMBL" id="CAA9457624.1"/>
    </source>
</evidence>
<sequence>MPQPPYVLLFEEAAPLPAPPLLISVDGRGALPLFDSAEKADAFLASADFGPDWKPVKVSGAGLVAVLESCRGQVEYVALSPPPAREEGGMKVEMGGLEELIEALQTSPEDDLFGLGDLNQN</sequence>
<dbReference type="EMBL" id="CADCVE010000060">
    <property type="protein sequence ID" value="CAA9457624.1"/>
    <property type="molecule type" value="Genomic_DNA"/>
</dbReference>
<organism evidence="1">
    <name type="scientific">uncultured Rubrobacteraceae bacterium</name>
    <dbReference type="NCBI Taxonomy" id="349277"/>
    <lineage>
        <taxon>Bacteria</taxon>
        <taxon>Bacillati</taxon>
        <taxon>Actinomycetota</taxon>
        <taxon>Rubrobacteria</taxon>
        <taxon>Rubrobacterales</taxon>
        <taxon>Rubrobacteraceae</taxon>
        <taxon>environmental samples</taxon>
    </lineage>
</organism>
<protein>
    <recommendedName>
        <fullName evidence="2">SseB protein N-terminal domain-containing protein</fullName>
    </recommendedName>
</protein>